<dbReference type="EMBL" id="SNYJ01000009">
    <property type="protein sequence ID" value="TDQ38663.1"/>
    <property type="molecule type" value="Genomic_DNA"/>
</dbReference>
<dbReference type="Pfam" id="PF12715">
    <property type="entry name" value="Abhydrolase_7"/>
    <property type="match status" value="1"/>
</dbReference>
<organism evidence="1 2">
    <name type="scientific">Aureibacillus halotolerans</name>
    <dbReference type="NCBI Taxonomy" id="1508390"/>
    <lineage>
        <taxon>Bacteria</taxon>
        <taxon>Bacillati</taxon>
        <taxon>Bacillota</taxon>
        <taxon>Bacilli</taxon>
        <taxon>Bacillales</taxon>
        <taxon>Bacillaceae</taxon>
        <taxon>Aureibacillus</taxon>
    </lineage>
</organism>
<proteinExistence type="predicted"/>
<dbReference type="GO" id="GO:0016787">
    <property type="term" value="F:hydrolase activity"/>
    <property type="evidence" value="ECO:0007669"/>
    <property type="project" value="UniProtKB-KW"/>
</dbReference>
<dbReference type="Gene3D" id="3.40.50.1820">
    <property type="entry name" value="alpha/beta hydrolase"/>
    <property type="match status" value="1"/>
</dbReference>
<dbReference type="PANTHER" id="PTHR47381:SF3">
    <property type="entry name" value="ALPHA_BETA-HYDROLASES SUPERFAMILY PROTEIN"/>
    <property type="match status" value="1"/>
</dbReference>
<gene>
    <name evidence="1" type="ORF">EV213_10931</name>
</gene>
<dbReference type="AlphaFoldDB" id="A0A4R6U1V7"/>
<evidence type="ECO:0000313" key="2">
    <source>
        <dbReference type="Proteomes" id="UP000295632"/>
    </source>
</evidence>
<keyword evidence="2" id="KW-1185">Reference proteome</keyword>
<evidence type="ECO:0000313" key="1">
    <source>
        <dbReference type="EMBL" id="TDQ38663.1"/>
    </source>
</evidence>
<dbReference type="SUPFAM" id="SSF53474">
    <property type="entry name" value="alpha/beta-Hydrolases"/>
    <property type="match status" value="1"/>
</dbReference>
<dbReference type="PANTHER" id="PTHR47381">
    <property type="entry name" value="ALPHA/BETA-HYDROLASES SUPERFAMILY PROTEIN"/>
    <property type="match status" value="1"/>
</dbReference>
<dbReference type="InterPro" id="IPR025890">
    <property type="entry name" value="Abhydrolase_bac"/>
</dbReference>
<keyword evidence="1" id="KW-0378">Hydrolase</keyword>
<accession>A0A4R6U1V7</accession>
<reference evidence="1 2" key="1">
    <citation type="submission" date="2019-03" db="EMBL/GenBank/DDBJ databases">
        <title>Genomic Encyclopedia of Type Strains, Phase IV (KMG-IV): sequencing the most valuable type-strain genomes for metagenomic binning, comparative biology and taxonomic classification.</title>
        <authorList>
            <person name="Goeker M."/>
        </authorList>
    </citation>
    <scope>NUCLEOTIDE SEQUENCE [LARGE SCALE GENOMIC DNA]</scope>
    <source>
        <strain evidence="1 2">DSM 28697</strain>
    </source>
</reference>
<name>A0A4R6U1V7_9BACI</name>
<dbReference type="Proteomes" id="UP000295632">
    <property type="component" value="Unassembled WGS sequence"/>
</dbReference>
<comment type="caution">
    <text evidence="1">The sequence shown here is derived from an EMBL/GenBank/DDBJ whole genome shotgun (WGS) entry which is preliminary data.</text>
</comment>
<protein>
    <submittedName>
        <fullName evidence="1">Alpha/beta hydrolase family protein</fullName>
    </submittedName>
</protein>
<dbReference type="RefSeq" id="WP_166639279.1">
    <property type="nucleotide sequence ID" value="NZ_SNYJ01000009.1"/>
</dbReference>
<sequence>MQTYIQKHYQRALAQQEKAKAKRTPQEHADALQSEWTNAIGTCPDVAEAELHVNLIHSVERDGYREEKVELHIGDVATMPIYILIPHNVTLPAPAVLAIHGHGYGHNEIVGRTQTGEIDEEAPGIHQHFAVQLVKRGVIAVAPEVAGFGSRRHPKDIETDQRSSCARFATQLLMLGQTLTGYRTEELLQVLRYMQKRSDIQENAIGMMGFSGGGLLALSVGIRSTVPKAIVLCGFPSTFIGSTMDRPHCHDNYAPGLALPSELPGYISTLAPRPLFIESGDNDMVFPVEPVQECIAEVRKVYEAAGASEHMAHDIFPGVHEISGRRSYDWVTSKLHSST</sequence>
<dbReference type="InterPro" id="IPR029058">
    <property type="entry name" value="AB_hydrolase_fold"/>
</dbReference>